<dbReference type="AlphaFoldDB" id="A0A0F7PDF8"/>
<dbReference type="OrthoDB" id="17710at2157"/>
<keyword evidence="2" id="KW-1185">Reference proteome</keyword>
<evidence type="ECO:0000313" key="1">
    <source>
        <dbReference type="EMBL" id="AKH98225.1"/>
    </source>
</evidence>
<evidence type="ECO:0000313" key="2">
    <source>
        <dbReference type="Proteomes" id="UP000069906"/>
    </source>
</evidence>
<protein>
    <submittedName>
        <fullName evidence="1">Uncharacterized protein</fullName>
    </submittedName>
</protein>
<dbReference type="Proteomes" id="UP000069906">
    <property type="component" value="Chromosome"/>
</dbReference>
<proteinExistence type="predicted"/>
<accession>A0A0F7PDF8</accession>
<dbReference type="RefSeq" id="WP_050048900.1">
    <property type="nucleotide sequence ID" value="NZ_CP008874.1"/>
</dbReference>
<dbReference type="GeneID" id="25159903"/>
<dbReference type="HOGENOM" id="CLU_1080186_0_0_2"/>
<dbReference type="EMBL" id="CP008874">
    <property type="protein sequence ID" value="AKH98225.1"/>
    <property type="molecule type" value="Genomic_DNA"/>
</dbReference>
<dbReference type="KEGG" id="hsu:HLASF_1752"/>
<name>A0A0F7PDF8_9EURY</name>
<reference evidence="1 2" key="1">
    <citation type="journal article" date="2015" name="ISME J.">
        <title>Elemental sulfur and acetate can support life of a novel strictly anaerobic haloarchaeon.</title>
        <authorList>
            <person name="Sorokin D.Y."/>
            <person name="Kublanov I.V."/>
            <person name="Gavrilov S.N."/>
            <person name="Rojo D."/>
            <person name="Roman P."/>
            <person name="Golyshin P.N."/>
            <person name="Slepak V.Z."/>
            <person name="Smedile F."/>
            <person name="Ferrer M."/>
            <person name="Messina E."/>
            <person name="La Cono V."/>
            <person name="Yakimov M.M."/>
        </authorList>
    </citation>
    <scope>NUCLEOTIDE SEQUENCE [LARGE SCALE GENOMIC DNA]</scope>
    <source>
        <strain evidence="1 2">HSR2</strain>
    </source>
</reference>
<sequence length="247" mass="26072">MIVVATDDFEIYHEVITALRTRGSEFTTVRKDAPLPPDAEVVITGPGEKREASVPVIEADAADPRAAVDEAMAALRDDGGRLVVGVDPGTNPGIAVLRDDLVVAAFQVPVEDAAAVVVRECEGASDPLVRIGNGARLHGARILEDLADEVPVALVDETGTTPHLGPGARGMGDVLAAANIARRPGTDIEGRSIEPTEGEIQVIKDRSRERAADHQTITEALARRVARGDLTLEEAIAEHRSGPDEEP</sequence>
<organism evidence="1 2">
    <name type="scientific">Halanaeroarchaeum sulfurireducens</name>
    <dbReference type="NCBI Taxonomy" id="1604004"/>
    <lineage>
        <taxon>Archaea</taxon>
        <taxon>Methanobacteriati</taxon>
        <taxon>Methanobacteriota</taxon>
        <taxon>Stenosarchaea group</taxon>
        <taxon>Halobacteria</taxon>
        <taxon>Halobacteriales</taxon>
        <taxon>Halobacteriaceae</taxon>
        <taxon>Halanaeroarchaeum</taxon>
    </lineage>
</organism>
<gene>
    <name evidence="1" type="ORF">HLASF_1752</name>
</gene>
<dbReference type="PATRIC" id="fig|1604004.4.peg.1831"/>